<sequence>MAQHSFTLTGNIGADPTYHGVNERNGVTKFRLCANRRRPGEKEGTWIDYDTLWIEVQCWGRLAEHARRCLRKGMSVLVVGTVILETWTDADTETNRSRIVVKASHIGPDLNRYLTTAAAPGGEIVAEPLAGGWVTSGCVPTHCVEPSEGGSTPRGGGDEGDSHPKAGRRLVGAGAGGDAEADPPF</sequence>
<evidence type="ECO:0000256" key="1">
    <source>
        <dbReference type="ARBA" id="ARBA00023125"/>
    </source>
</evidence>
<dbReference type="EMBL" id="JAEIOT010000015">
    <property type="protein sequence ID" value="MBI9001432.1"/>
    <property type="molecule type" value="Genomic_DNA"/>
</dbReference>
<evidence type="ECO:0000313" key="5">
    <source>
        <dbReference type="EMBL" id="MBI9001432.1"/>
    </source>
</evidence>
<reference evidence="5 6" key="1">
    <citation type="submission" date="2020-12" db="EMBL/GenBank/DDBJ databases">
        <title>Genome public.</title>
        <authorList>
            <person name="Sun Q."/>
        </authorList>
    </citation>
    <scope>NUCLEOTIDE SEQUENCE [LARGE SCALE GENOMIC DNA]</scope>
    <source>
        <strain evidence="5 6">CCM 8864</strain>
    </source>
</reference>
<dbReference type="Pfam" id="PF00436">
    <property type="entry name" value="SSB"/>
    <property type="match status" value="1"/>
</dbReference>
<dbReference type="GO" id="GO:0003677">
    <property type="term" value="F:DNA binding"/>
    <property type="evidence" value="ECO:0007669"/>
    <property type="project" value="UniProtKB-KW"/>
</dbReference>
<feature type="region of interest" description="Disordered" evidence="4">
    <location>
        <begin position="144"/>
        <end position="185"/>
    </location>
</feature>
<dbReference type="CDD" id="cd04496">
    <property type="entry name" value="SSB_OBF"/>
    <property type="match status" value="1"/>
</dbReference>
<dbReference type="NCBIfam" id="TIGR00621">
    <property type="entry name" value="ssb"/>
    <property type="match status" value="1"/>
</dbReference>
<dbReference type="InterPro" id="IPR012340">
    <property type="entry name" value="NA-bd_OB-fold"/>
</dbReference>
<comment type="caution">
    <text evidence="5">The sequence shown here is derived from an EMBL/GenBank/DDBJ whole genome shotgun (WGS) entry which is preliminary data.</text>
</comment>
<name>A0ABS0VXD6_9CORY</name>
<dbReference type="InterPro" id="IPR000424">
    <property type="entry name" value="Primosome_PriB/ssb"/>
</dbReference>
<accession>A0ABS0VXD6</accession>
<dbReference type="Gene3D" id="2.40.50.140">
    <property type="entry name" value="Nucleic acid-binding proteins"/>
    <property type="match status" value="1"/>
</dbReference>
<dbReference type="PANTHER" id="PTHR10302">
    <property type="entry name" value="SINGLE-STRANDED DNA-BINDING PROTEIN"/>
    <property type="match status" value="1"/>
</dbReference>
<dbReference type="Proteomes" id="UP000625574">
    <property type="component" value="Unassembled WGS sequence"/>
</dbReference>
<keyword evidence="6" id="KW-1185">Reference proteome</keyword>
<organism evidence="5 6">
    <name type="scientific">Corynebacterium marambiense</name>
    <dbReference type="NCBI Taxonomy" id="2765364"/>
    <lineage>
        <taxon>Bacteria</taxon>
        <taxon>Bacillati</taxon>
        <taxon>Actinomycetota</taxon>
        <taxon>Actinomycetes</taxon>
        <taxon>Mycobacteriales</taxon>
        <taxon>Corynebacteriaceae</taxon>
        <taxon>Corynebacterium</taxon>
    </lineage>
</organism>
<dbReference type="SUPFAM" id="SSF50249">
    <property type="entry name" value="Nucleic acid-binding proteins"/>
    <property type="match status" value="1"/>
</dbReference>
<dbReference type="PROSITE" id="PS50935">
    <property type="entry name" value="SSB"/>
    <property type="match status" value="1"/>
</dbReference>
<evidence type="ECO:0000256" key="2">
    <source>
        <dbReference type="PROSITE-ProRule" id="PRU00252"/>
    </source>
</evidence>
<gene>
    <name evidence="5" type="ORF">JDV76_10735</name>
</gene>
<dbReference type="InterPro" id="IPR011344">
    <property type="entry name" value="ssDNA-bd"/>
</dbReference>
<evidence type="ECO:0000256" key="4">
    <source>
        <dbReference type="SAM" id="MobiDB-lite"/>
    </source>
</evidence>
<dbReference type="PANTHER" id="PTHR10302:SF0">
    <property type="entry name" value="SINGLE-STRANDED DNA-BINDING PROTEIN, MITOCHONDRIAL"/>
    <property type="match status" value="1"/>
</dbReference>
<proteinExistence type="predicted"/>
<evidence type="ECO:0000313" key="6">
    <source>
        <dbReference type="Proteomes" id="UP000625574"/>
    </source>
</evidence>
<evidence type="ECO:0000256" key="3">
    <source>
        <dbReference type="RuleBase" id="RU000524"/>
    </source>
</evidence>
<dbReference type="RefSeq" id="WP_198736892.1">
    <property type="nucleotide sequence ID" value="NZ_JAEIOT010000015.1"/>
</dbReference>
<protein>
    <recommendedName>
        <fullName evidence="3">Single-stranded DNA-binding protein</fullName>
    </recommendedName>
</protein>
<keyword evidence="1 2" id="KW-0238">DNA-binding</keyword>